<evidence type="ECO:0000256" key="3">
    <source>
        <dbReference type="ARBA" id="ARBA00022723"/>
    </source>
</evidence>
<dbReference type="SMART" id="SM00729">
    <property type="entry name" value="Elp3"/>
    <property type="match status" value="1"/>
</dbReference>
<reference evidence="7 8" key="1">
    <citation type="submission" date="2023-07" db="EMBL/GenBank/DDBJ databases">
        <title>The novel representative of Negativicutes class, Anaeroselena agilis gen. nov. sp. nov.</title>
        <authorList>
            <person name="Prokofeva M.I."/>
            <person name="Elcheninov A.G."/>
            <person name="Klyukina A."/>
            <person name="Kublanov I.V."/>
            <person name="Frolov E.N."/>
            <person name="Podosokorskaya O.A."/>
        </authorList>
    </citation>
    <scope>NUCLEOTIDE SEQUENCE [LARGE SCALE GENOMIC DNA]</scope>
    <source>
        <strain evidence="7 8">4137-cl</strain>
    </source>
</reference>
<organism evidence="7 8">
    <name type="scientific">Anaeroselena agilis</name>
    <dbReference type="NCBI Taxonomy" id="3063788"/>
    <lineage>
        <taxon>Bacteria</taxon>
        <taxon>Bacillati</taxon>
        <taxon>Bacillota</taxon>
        <taxon>Negativicutes</taxon>
        <taxon>Acetonemataceae</taxon>
        <taxon>Anaeroselena</taxon>
    </lineage>
</organism>
<keyword evidence="4" id="KW-0408">Iron</keyword>
<dbReference type="EMBL" id="JAUOZS010000001">
    <property type="protein sequence ID" value="MDT8903424.1"/>
    <property type="molecule type" value="Genomic_DNA"/>
</dbReference>
<dbReference type="SFLD" id="SFLDS00029">
    <property type="entry name" value="Radical_SAM"/>
    <property type="match status" value="1"/>
</dbReference>
<dbReference type="InterPro" id="IPR006638">
    <property type="entry name" value="Elp3/MiaA/NifB-like_rSAM"/>
</dbReference>
<dbReference type="PANTHER" id="PTHR43409">
    <property type="entry name" value="ANAEROBIC MAGNESIUM-PROTOPORPHYRIN IX MONOMETHYL ESTER CYCLASE-RELATED"/>
    <property type="match status" value="1"/>
</dbReference>
<dbReference type="InterPro" id="IPR058240">
    <property type="entry name" value="rSAM_sf"/>
</dbReference>
<evidence type="ECO:0000256" key="1">
    <source>
        <dbReference type="ARBA" id="ARBA00001966"/>
    </source>
</evidence>
<dbReference type="PROSITE" id="PS51918">
    <property type="entry name" value="RADICAL_SAM"/>
    <property type="match status" value="1"/>
</dbReference>
<dbReference type="InterPro" id="IPR007197">
    <property type="entry name" value="rSAM"/>
</dbReference>
<dbReference type="SFLD" id="SFLDG01082">
    <property type="entry name" value="B12-binding_domain_containing"/>
    <property type="match status" value="1"/>
</dbReference>
<accession>A0ABU3P318</accession>
<feature type="domain" description="Radical SAM core" evidence="6">
    <location>
        <begin position="9"/>
        <end position="244"/>
    </location>
</feature>
<dbReference type="SFLD" id="SFLDG01095">
    <property type="entry name" value="Uncharacterised_Radical_SAM_Su"/>
    <property type="match status" value="1"/>
</dbReference>
<evidence type="ECO:0000256" key="2">
    <source>
        <dbReference type="ARBA" id="ARBA00022691"/>
    </source>
</evidence>
<evidence type="ECO:0000313" key="8">
    <source>
        <dbReference type="Proteomes" id="UP001254848"/>
    </source>
</evidence>
<sequence>MRYEGLVYRPPSEANSLLIQCTIGCPHNKCTFCPMYKGTVFRIRPVEELKEDLRSAREYYGDKIETIFLPDGNTILMKTEQLLEILAFAREMFPRLSRVTSYGSARFINLKPAADLQLLREAGLTRIHSGMESGDDPVLAGIRKGATAAEIIAAGLKVKAAGMELSEYVLIGIGGRGRSCEHAAASAAVLNAINPDFIRLRTYIPIPGTPLYEDYRQGRFDLLSPHEALRETAMFIEHLDVTGQLFSDHNSNYAYVNGRLPMDKQAMLAGIDKLLAMPEAAFRSPEAGGL</sequence>
<keyword evidence="2" id="KW-0949">S-adenosyl-L-methionine</keyword>
<keyword evidence="8" id="KW-1185">Reference proteome</keyword>
<dbReference type="Gene3D" id="3.20.20.70">
    <property type="entry name" value="Aldolase class I"/>
    <property type="match status" value="1"/>
</dbReference>
<dbReference type="PANTHER" id="PTHR43409:SF4">
    <property type="entry name" value="RADICAL SAM SUPERFAMILY PROTEIN"/>
    <property type="match status" value="1"/>
</dbReference>
<dbReference type="CDD" id="cd01335">
    <property type="entry name" value="Radical_SAM"/>
    <property type="match status" value="1"/>
</dbReference>
<dbReference type="Pfam" id="PF04055">
    <property type="entry name" value="Radical_SAM"/>
    <property type="match status" value="1"/>
</dbReference>
<dbReference type="RefSeq" id="WP_413781880.1">
    <property type="nucleotide sequence ID" value="NZ_JAUOZS010000001.1"/>
</dbReference>
<protein>
    <submittedName>
        <fullName evidence="7">Radical SAM protein</fullName>
    </submittedName>
</protein>
<comment type="cofactor">
    <cofactor evidence="1">
        <name>[4Fe-4S] cluster</name>
        <dbReference type="ChEBI" id="CHEBI:49883"/>
    </cofactor>
</comment>
<evidence type="ECO:0000259" key="6">
    <source>
        <dbReference type="PROSITE" id="PS51918"/>
    </source>
</evidence>
<evidence type="ECO:0000313" key="7">
    <source>
        <dbReference type="EMBL" id="MDT8903424.1"/>
    </source>
</evidence>
<name>A0ABU3P318_9FIRM</name>
<gene>
    <name evidence="7" type="ORF">Q4T40_19510</name>
</gene>
<keyword evidence="5" id="KW-0411">Iron-sulfur</keyword>
<dbReference type="SUPFAM" id="SSF102114">
    <property type="entry name" value="Radical SAM enzymes"/>
    <property type="match status" value="1"/>
</dbReference>
<evidence type="ECO:0000256" key="4">
    <source>
        <dbReference type="ARBA" id="ARBA00023004"/>
    </source>
</evidence>
<dbReference type="InterPro" id="IPR051198">
    <property type="entry name" value="BchE-like"/>
</dbReference>
<proteinExistence type="predicted"/>
<keyword evidence="3" id="KW-0479">Metal-binding</keyword>
<dbReference type="Proteomes" id="UP001254848">
    <property type="component" value="Unassembled WGS sequence"/>
</dbReference>
<dbReference type="InterPro" id="IPR013785">
    <property type="entry name" value="Aldolase_TIM"/>
</dbReference>
<comment type="caution">
    <text evidence="7">The sequence shown here is derived from an EMBL/GenBank/DDBJ whole genome shotgun (WGS) entry which is preliminary data.</text>
</comment>
<evidence type="ECO:0000256" key="5">
    <source>
        <dbReference type="ARBA" id="ARBA00023014"/>
    </source>
</evidence>